<evidence type="ECO:0000313" key="1">
    <source>
        <dbReference type="EMBL" id="RYR70860.1"/>
    </source>
</evidence>
<accession>A0A445E5X9</accession>
<reference evidence="1 2" key="1">
    <citation type="submission" date="2019-01" db="EMBL/GenBank/DDBJ databases">
        <title>Sequencing of cultivated peanut Arachis hypogaea provides insights into genome evolution and oil improvement.</title>
        <authorList>
            <person name="Chen X."/>
        </authorList>
    </citation>
    <scope>NUCLEOTIDE SEQUENCE [LARGE SCALE GENOMIC DNA]</scope>
    <source>
        <strain evidence="2">cv. Fuhuasheng</strain>
        <tissue evidence="1">Leaves</tissue>
    </source>
</reference>
<comment type="caution">
    <text evidence="1">The sequence shown here is derived from an EMBL/GenBank/DDBJ whole genome shotgun (WGS) entry which is preliminary data.</text>
</comment>
<evidence type="ECO:0000313" key="2">
    <source>
        <dbReference type="Proteomes" id="UP000289738"/>
    </source>
</evidence>
<sequence>MKHGEVPTSFVVRANGHTDTTEDEIKQFVSKEAGPAAIIIGNGLALSSIVVVLKIFGGGHEICAANIQPGCSGPYTFMKAFKHVTIFEEKTQKHHVNLSRRPISISILKSIYNTIYLAKLHCNLPLPSYLFVFVRIFEFQNIL</sequence>
<name>A0A445E5X9_ARAHY</name>
<proteinExistence type="predicted"/>
<dbReference type="EMBL" id="SDMP01000002">
    <property type="protein sequence ID" value="RYR70860.1"/>
    <property type="molecule type" value="Genomic_DNA"/>
</dbReference>
<dbReference type="Proteomes" id="UP000289738">
    <property type="component" value="Chromosome A02"/>
</dbReference>
<keyword evidence="2" id="KW-1185">Reference proteome</keyword>
<organism evidence="1 2">
    <name type="scientific">Arachis hypogaea</name>
    <name type="common">Peanut</name>
    <dbReference type="NCBI Taxonomy" id="3818"/>
    <lineage>
        <taxon>Eukaryota</taxon>
        <taxon>Viridiplantae</taxon>
        <taxon>Streptophyta</taxon>
        <taxon>Embryophyta</taxon>
        <taxon>Tracheophyta</taxon>
        <taxon>Spermatophyta</taxon>
        <taxon>Magnoliopsida</taxon>
        <taxon>eudicotyledons</taxon>
        <taxon>Gunneridae</taxon>
        <taxon>Pentapetalae</taxon>
        <taxon>rosids</taxon>
        <taxon>fabids</taxon>
        <taxon>Fabales</taxon>
        <taxon>Fabaceae</taxon>
        <taxon>Papilionoideae</taxon>
        <taxon>50 kb inversion clade</taxon>
        <taxon>dalbergioids sensu lato</taxon>
        <taxon>Dalbergieae</taxon>
        <taxon>Pterocarpus clade</taxon>
        <taxon>Arachis</taxon>
    </lineage>
</organism>
<dbReference type="AlphaFoldDB" id="A0A445E5X9"/>
<protein>
    <submittedName>
        <fullName evidence="1">Uncharacterized protein</fullName>
    </submittedName>
</protein>
<gene>
    <name evidence="1" type="ORF">Ahy_A02g005162</name>
</gene>